<accession>A0A9Q9STK9</accession>
<evidence type="ECO:0000256" key="1">
    <source>
        <dbReference type="SAM" id="MobiDB-lite"/>
    </source>
</evidence>
<protein>
    <submittedName>
        <fullName evidence="2">Uncharacterized protein</fullName>
    </submittedName>
</protein>
<reference evidence="2" key="1">
    <citation type="journal article" date="2017" name="Proc. Natl. Acad. Sci. U.S.A.">
        <title>Comparative genomics uncovers the prolific and distinctive metabolic potential of the cyanobacterial genus Moorea.</title>
        <authorList>
            <person name="Leao T."/>
            <person name="Castelao G."/>
            <person name="Korobeynikov A."/>
            <person name="Monroe E.A."/>
            <person name="Podell S."/>
            <person name="Glukhov E."/>
            <person name="Allen E.E."/>
            <person name="Gerwick W.H."/>
            <person name="Gerwick L."/>
        </authorList>
    </citation>
    <scope>NUCLEOTIDE SEQUENCE</scope>
    <source>
        <strain evidence="2">JHB</strain>
    </source>
</reference>
<organism evidence="2">
    <name type="scientific">Moorena producens (strain JHB)</name>
    <dbReference type="NCBI Taxonomy" id="1454205"/>
    <lineage>
        <taxon>Bacteria</taxon>
        <taxon>Bacillati</taxon>
        <taxon>Cyanobacteriota</taxon>
        <taxon>Cyanophyceae</taxon>
        <taxon>Coleofasciculales</taxon>
        <taxon>Coleofasciculaceae</taxon>
        <taxon>Moorena</taxon>
    </lineage>
</organism>
<dbReference type="AlphaFoldDB" id="A0A9Q9STK9"/>
<dbReference type="Proteomes" id="UP000176944">
    <property type="component" value="Chromosome"/>
</dbReference>
<reference evidence="2" key="2">
    <citation type="submission" date="2022-10" db="EMBL/GenBank/DDBJ databases">
        <authorList>
            <person name="Ngo T.-E."/>
        </authorList>
    </citation>
    <scope>NUCLEOTIDE SEQUENCE</scope>
    <source>
        <strain evidence="2">JHB</strain>
    </source>
</reference>
<gene>
    <name evidence="2" type="ORF">BJP36_35520</name>
</gene>
<feature type="region of interest" description="Disordered" evidence="1">
    <location>
        <begin position="31"/>
        <end position="61"/>
    </location>
</feature>
<evidence type="ECO:0000313" key="2">
    <source>
        <dbReference type="EMBL" id="WAN69402.1"/>
    </source>
</evidence>
<sequence length="61" mass="6575">MAQYKDFPLGLVVGSREQGVGSSTVLGIQSRLEGSPHLPTLPTLPTLPIPDSRFPIPDSRF</sequence>
<dbReference type="EMBL" id="CP017708">
    <property type="protein sequence ID" value="WAN69402.1"/>
    <property type="molecule type" value="Genomic_DNA"/>
</dbReference>
<proteinExistence type="predicted"/>
<name>A0A9Q9STK9_MOOP1</name>